<keyword evidence="2" id="KW-1185">Reference proteome</keyword>
<proteinExistence type="predicted"/>
<gene>
    <name evidence="1" type="ORF">CHS0354_037309</name>
</gene>
<dbReference type="Proteomes" id="UP001195483">
    <property type="component" value="Unassembled WGS sequence"/>
</dbReference>
<accession>A0AAE0WGF8</accession>
<name>A0AAE0WGF8_9BIVA</name>
<dbReference type="EMBL" id="JAEAOA010002177">
    <property type="protein sequence ID" value="KAK3611730.1"/>
    <property type="molecule type" value="Genomic_DNA"/>
</dbReference>
<reference evidence="1" key="1">
    <citation type="journal article" date="2021" name="Genome Biol. Evol.">
        <title>A High-Quality Reference Genome for a Parasitic Bivalve with Doubly Uniparental Inheritance (Bivalvia: Unionida).</title>
        <authorList>
            <person name="Smith C.H."/>
        </authorList>
    </citation>
    <scope>NUCLEOTIDE SEQUENCE</scope>
    <source>
        <strain evidence="1">CHS0354</strain>
    </source>
</reference>
<organism evidence="1 2">
    <name type="scientific">Potamilus streckersoni</name>
    <dbReference type="NCBI Taxonomy" id="2493646"/>
    <lineage>
        <taxon>Eukaryota</taxon>
        <taxon>Metazoa</taxon>
        <taxon>Spiralia</taxon>
        <taxon>Lophotrochozoa</taxon>
        <taxon>Mollusca</taxon>
        <taxon>Bivalvia</taxon>
        <taxon>Autobranchia</taxon>
        <taxon>Heteroconchia</taxon>
        <taxon>Palaeoheterodonta</taxon>
        <taxon>Unionida</taxon>
        <taxon>Unionoidea</taxon>
        <taxon>Unionidae</taxon>
        <taxon>Ambleminae</taxon>
        <taxon>Lampsilini</taxon>
        <taxon>Potamilus</taxon>
    </lineage>
</organism>
<evidence type="ECO:0000313" key="1">
    <source>
        <dbReference type="EMBL" id="KAK3611730.1"/>
    </source>
</evidence>
<evidence type="ECO:0000313" key="2">
    <source>
        <dbReference type="Proteomes" id="UP001195483"/>
    </source>
</evidence>
<dbReference type="AlphaFoldDB" id="A0AAE0WGF8"/>
<reference evidence="1" key="2">
    <citation type="journal article" date="2021" name="Genome Biol. Evol.">
        <title>Developing a high-quality reference genome for a parasitic bivalve with doubly uniparental inheritance (Bivalvia: Unionida).</title>
        <authorList>
            <person name="Smith C.H."/>
        </authorList>
    </citation>
    <scope>NUCLEOTIDE SEQUENCE</scope>
    <source>
        <strain evidence="1">CHS0354</strain>
        <tissue evidence="1">Mantle</tissue>
    </source>
</reference>
<sequence length="109" mass="12667">MPQYAHATTPCIDLDLPVTCDPKSPDYRPDFLLGFKLQPKPPHPDRLGDDLTDIIKRQGNVKTEFKQELIYHLQTFSSRPIPRRTCKALQTKKIPREERSSICEQLVFF</sequence>
<comment type="caution">
    <text evidence="1">The sequence shown here is derived from an EMBL/GenBank/DDBJ whole genome shotgun (WGS) entry which is preliminary data.</text>
</comment>
<protein>
    <submittedName>
        <fullName evidence="1">Uncharacterized protein</fullName>
    </submittedName>
</protein>
<reference evidence="1" key="3">
    <citation type="submission" date="2023-05" db="EMBL/GenBank/DDBJ databases">
        <authorList>
            <person name="Smith C.H."/>
        </authorList>
    </citation>
    <scope>NUCLEOTIDE SEQUENCE</scope>
    <source>
        <strain evidence="1">CHS0354</strain>
        <tissue evidence="1">Mantle</tissue>
    </source>
</reference>